<comment type="caution">
    <text evidence="1">The sequence shown here is derived from an EMBL/GenBank/DDBJ whole genome shotgun (WGS) entry which is preliminary data.</text>
</comment>
<dbReference type="SUPFAM" id="SSF53474">
    <property type="entry name" value="alpha/beta-Hydrolases"/>
    <property type="match status" value="1"/>
</dbReference>
<dbReference type="Proteomes" id="UP000064243">
    <property type="component" value="Unassembled WGS sequence"/>
</dbReference>
<keyword evidence="2" id="KW-1185">Reference proteome</keyword>
<reference evidence="1 2" key="1">
    <citation type="journal article" date="2015" name="Appl. Environ. Microbiol.">
        <title>Aerobic and Anaerobic Thiosulfate Oxidation by a Cold-Adapted, Subglacial Chemoautotroph.</title>
        <authorList>
            <person name="Harrold Z.R."/>
            <person name="Skidmore M.L."/>
            <person name="Hamilton T.L."/>
            <person name="Desch L."/>
            <person name="Amada K."/>
            <person name="van Gelder W."/>
            <person name="Glover K."/>
            <person name="Roden E.E."/>
            <person name="Boyd E.S."/>
        </authorList>
    </citation>
    <scope>NUCLEOTIDE SEQUENCE [LARGE SCALE GENOMIC DNA]</scope>
    <source>
        <strain evidence="1 2">RG</strain>
    </source>
</reference>
<dbReference type="Gene3D" id="3.40.50.1820">
    <property type="entry name" value="alpha/beta hydrolase"/>
    <property type="match status" value="2"/>
</dbReference>
<gene>
    <name evidence="1" type="ORF">ABW22_01550</name>
</gene>
<proteinExistence type="predicted"/>
<evidence type="ECO:0008006" key="3">
    <source>
        <dbReference type="Google" id="ProtNLM"/>
    </source>
</evidence>
<dbReference type="PATRIC" id="fig|36861.3.peg.2855"/>
<evidence type="ECO:0000313" key="1">
    <source>
        <dbReference type="EMBL" id="KVW99500.1"/>
    </source>
</evidence>
<name>A0A106BW13_THIDE</name>
<accession>A0A106BW13</accession>
<dbReference type="InterPro" id="IPR029058">
    <property type="entry name" value="AB_hydrolase_fold"/>
</dbReference>
<organism evidence="1 2">
    <name type="scientific">Thiobacillus denitrificans</name>
    <dbReference type="NCBI Taxonomy" id="36861"/>
    <lineage>
        <taxon>Bacteria</taxon>
        <taxon>Pseudomonadati</taxon>
        <taxon>Pseudomonadota</taxon>
        <taxon>Betaproteobacteria</taxon>
        <taxon>Nitrosomonadales</taxon>
        <taxon>Thiobacillaceae</taxon>
        <taxon>Thiobacillus</taxon>
    </lineage>
</organism>
<evidence type="ECO:0000313" key="2">
    <source>
        <dbReference type="Proteomes" id="UP000064243"/>
    </source>
</evidence>
<sequence length="395" mass="43349">MLTLAIALLVTLAGCAPVRHYEAARVLQDFAAGAADSRLKRTTPAPLRQPLDYTVAGRAHHADLYLPAALDGCVAPGQVSVPHCPRAALVAVPGAVPQGKDDPRMVAFATTLARAGFAVMVPDLTGYRQLRIRPSDAREIADAFAWISRQPELAPDGRAGMFAFSYSVAPAVLAALEDDIREQVHFIVGLGGYHDLPRAMLFFTTGWFEHEGAWQFITPDDTGRMVLAYSSLDYLAPAPDRAVFDRMVAQRMDDPQADLAPLAARLSQGAQAVYALALNNDPARFAELFARLPRGMREHIDQLDLARHDLTPLQARLILVHGRNDNLIPYTESLALAGAVPAGQARVFLIRSVLGHVDLGVSDLFTWRFWREDLPDLWRLWRVIDLLLAEREDGA</sequence>
<dbReference type="EMBL" id="LDUG01000005">
    <property type="protein sequence ID" value="KVW99500.1"/>
    <property type="molecule type" value="Genomic_DNA"/>
</dbReference>
<protein>
    <recommendedName>
        <fullName evidence="3">Alpha/beta hydrolase</fullName>
    </recommendedName>
</protein>
<dbReference type="AlphaFoldDB" id="A0A106BW13"/>